<evidence type="ECO:0000256" key="9">
    <source>
        <dbReference type="RuleBase" id="RU365090"/>
    </source>
</evidence>
<gene>
    <name evidence="12" type="ordered locus">Tmar_0622</name>
</gene>
<dbReference type="UniPathway" id="UPA00344"/>
<reference evidence="12 13" key="1">
    <citation type="journal article" date="2010" name="Stand. Genomic Sci.">
        <title>Complete genome sequence of Thermaerobacter marianensis type strain (7p75a).</title>
        <authorList>
            <person name="Han C."/>
            <person name="Gu W."/>
            <person name="Zhang X."/>
            <person name="Lapidus A."/>
            <person name="Nolan M."/>
            <person name="Copeland A."/>
            <person name="Lucas S."/>
            <person name="Del Rio T.G."/>
            <person name="Tice H."/>
            <person name="Cheng J.F."/>
            <person name="Tapia R."/>
            <person name="Goodwin L."/>
            <person name="Pitluck S."/>
            <person name="Pagani I."/>
            <person name="Ivanova N."/>
            <person name="Mavromatis K."/>
            <person name="Mikhailova N."/>
            <person name="Pati A."/>
            <person name="Chen A."/>
            <person name="Palaniappan K."/>
            <person name="Land M."/>
            <person name="Hauser L."/>
            <person name="Chang Y.J."/>
            <person name="Jeffries C.D."/>
            <person name="Schneider S."/>
            <person name="Rohde M."/>
            <person name="Goker M."/>
            <person name="Pukall R."/>
            <person name="Woyke T."/>
            <person name="Bristow J."/>
            <person name="Eisen J.A."/>
            <person name="Markowitz V."/>
            <person name="Hugenholtz P."/>
            <person name="Kyrpides N.C."/>
            <person name="Klenk H.P."/>
            <person name="Detter J.C."/>
        </authorList>
    </citation>
    <scope>NUCLEOTIDE SEQUENCE [LARGE SCALE GENOMIC DNA]</scope>
    <source>
        <strain evidence="13">ATCC 700841 / DSM 12885 / JCM 10246 / 7p75a</strain>
    </source>
</reference>
<keyword evidence="9" id="KW-0479">Metal-binding</keyword>
<dbReference type="InterPro" id="IPR027417">
    <property type="entry name" value="P-loop_NTPase"/>
</dbReference>
<feature type="compositionally biased region" description="Pro residues" evidence="10">
    <location>
        <begin position="443"/>
        <end position="452"/>
    </location>
</feature>
<dbReference type="InterPro" id="IPR036688">
    <property type="entry name" value="MoeA_C_domain_IV_sf"/>
</dbReference>
<evidence type="ECO:0000259" key="11">
    <source>
        <dbReference type="SMART" id="SM00852"/>
    </source>
</evidence>
<dbReference type="InterPro" id="IPR036425">
    <property type="entry name" value="MoaB/Mog-like_dom_sf"/>
</dbReference>
<dbReference type="PANTHER" id="PTHR10192">
    <property type="entry name" value="MOLYBDOPTERIN BIOSYNTHESIS PROTEIN"/>
    <property type="match status" value="1"/>
</dbReference>
<dbReference type="OrthoDB" id="9804758at2"/>
<dbReference type="Gene3D" id="2.40.340.10">
    <property type="entry name" value="MoeA, C-terminal, domain IV"/>
    <property type="match status" value="1"/>
</dbReference>
<dbReference type="Pfam" id="PF00994">
    <property type="entry name" value="MoCF_biosynth"/>
    <property type="match status" value="1"/>
</dbReference>
<dbReference type="InterPro" id="IPR038987">
    <property type="entry name" value="MoeA-like"/>
</dbReference>
<evidence type="ECO:0000256" key="2">
    <source>
        <dbReference type="ARBA" id="ARBA00005046"/>
    </source>
</evidence>
<comment type="similarity">
    <text evidence="3 9">Belongs to the MoeA family.</text>
</comment>
<dbReference type="GO" id="GO:0005829">
    <property type="term" value="C:cytosol"/>
    <property type="evidence" value="ECO:0007669"/>
    <property type="project" value="TreeGrafter"/>
</dbReference>
<dbReference type="SUPFAM" id="SSF63882">
    <property type="entry name" value="MoeA N-terminal region -like"/>
    <property type="match status" value="1"/>
</dbReference>
<organism evidence="12 13">
    <name type="scientific">Thermaerobacter marianensis (strain ATCC 700841 / DSM 12885 / JCM 10246 / 7p75a)</name>
    <dbReference type="NCBI Taxonomy" id="644966"/>
    <lineage>
        <taxon>Bacteria</taxon>
        <taxon>Bacillati</taxon>
        <taxon>Bacillota</taxon>
        <taxon>Clostridia</taxon>
        <taxon>Eubacteriales</taxon>
        <taxon>Clostridiales Family XVII. Incertae Sedis</taxon>
        <taxon>Thermaerobacter</taxon>
    </lineage>
</organism>
<dbReference type="STRING" id="644966.Tmar_0622"/>
<dbReference type="KEGG" id="tmr:Tmar_0622"/>
<dbReference type="SUPFAM" id="SSF53218">
    <property type="entry name" value="Molybdenum cofactor biosynthesis proteins"/>
    <property type="match status" value="1"/>
</dbReference>
<dbReference type="Gene3D" id="3.40.980.10">
    <property type="entry name" value="MoaB/Mog-like domain"/>
    <property type="match status" value="1"/>
</dbReference>
<dbReference type="InterPro" id="IPR005111">
    <property type="entry name" value="MoeA_C_domain_IV"/>
</dbReference>
<comment type="pathway">
    <text evidence="2 9">Cofactor biosynthesis; molybdopterin biosynthesis.</text>
</comment>
<evidence type="ECO:0000256" key="8">
    <source>
        <dbReference type="ARBA" id="ARBA00047317"/>
    </source>
</evidence>
<dbReference type="PANTHER" id="PTHR10192:SF5">
    <property type="entry name" value="GEPHYRIN"/>
    <property type="match status" value="1"/>
</dbReference>
<evidence type="ECO:0000256" key="10">
    <source>
        <dbReference type="SAM" id="MobiDB-lite"/>
    </source>
</evidence>
<dbReference type="GO" id="GO:0006777">
    <property type="term" value="P:Mo-molybdopterin cofactor biosynthetic process"/>
    <property type="evidence" value="ECO:0007669"/>
    <property type="project" value="UniProtKB-UniRule"/>
</dbReference>
<keyword evidence="6 9" id="KW-0500">Molybdenum</keyword>
<dbReference type="AlphaFoldDB" id="E6SHP6"/>
<protein>
    <recommendedName>
        <fullName evidence="5 9">Molybdopterin molybdenumtransferase</fullName>
        <ecNumber evidence="4 9">2.10.1.1</ecNumber>
    </recommendedName>
</protein>
<evidence type="ECO:0000256" key="1">
    <source>
        <dbReference type="ARBA" id="ARBA00002901"/>
    </source>
</evidence>
<dbReference type="InterPro" id="IPR004435">
    <property type="entry name" value="MobB_dom"/>
</dbReference>
<dbReference type="Gene3D" id="3.40.50.300">
    <property type="entry name" value="P-loop containing nucleotide triphosphate hydrolases"/>
    <property type="match status" value="1"/>
</dbReference>
<dbReference type="eggNOG" id="COG1763">
    <property type="taxonomic scope" value="Bacteria"/>
</dbReference>
<reference evidence="13" key="2">
    <citation type="journal article" date="2010" name="Stand. Genomic Sci.">
        <title>Complete genome sequence of Thermaerobacter marianensis type strain (7p75aT).</title>
        <authorList>
            <person name="Han C."/>
            <person name="Gu W."/>
            <person name="Zhang X."/>
            <person name="Lapidus A."/>
            <person name="Nolan M."/>
            <person name="Copeland A."/>
            <person name="Lucas S."/>
            <person name="Glavina Del Rio T."/>
            <person name="Tice H."/>
            <person name="Cheng J."/>
            <person name="Tapia R."/>
            <person name="Goodwin L."/>
            <person name="Pitluck S."/>
            <person name="Pagani I."/>
            <person name="Ivanova N."/>
            <person name="Mavromatis K."/>
            <person name="Mikhailova N."/>
            <person name="Pati A."/>
            <person name="Chen A."/>
            <person name="Palaniappan K."/>
            <person name="Land M."/>
            <person name="Hauser L."/>
            <person name="Chang Y."/>
            <person name="Jeffries C."/>
            <person name="Schneider S."/>
            <person name="Rohde M."/>
            <person name="Goker M."/>
            <person name="Pukall R."/>
            <person name="Woyke T."/>
            <person name="Bristow J."/>
            <person name="Eisen J."/>
            <person name="Markowitz V."/>
            <person name="Hugenholtz P."/>
            <person name="Kyrpides N."/>
            <person name="Klenk H."/>
            <person name="Detter J."/>
        </authorList>
    </citation>
    <scope>NUCLEOTIDE SEQUENCE [LARGE SCALE GENOMIC DNA]</scope>
    <source>
        <strain evidence="13">ATCC 700841 / DSM 12885 / JCM 10246 / 7p75a</strain>
    </source>
</reference>
<evidence type="ECO:0000256" key="5">
    <source>
        <dbReference type="ARBA" id="ARBA00021108"/>
    </source>
</evidence>
<comment type="cofactor">
    <cofactor evidence="9">
        <name>Mg(2+)</name>
        <dbReference type="ChEBI" id="CHEBI:18420"/>
    </cofactor>
</comment>
<dbReference type="InterPro" id="IPR005110">
    <property type="entry name" value="MoeA_linker/N"/>
</dbReference>
<evidence type="ECO:0000256" key="7">
    <source>
        <dbReference type="ARBA" id="ARBA00023150"/>
    </source>
</evidence>
<proteinExistence type="inferred from homology"/>
<dbReference type="GO" id="GO:0005525">
    <property type="term" value="F:GTP binding"/>
    <property type="evidence" value="ECO:0007669"/>
    <property type="project" value="InterPro"/>
</dbReference>
<evidence type="ECO:0000256" key="3">
    <source>
        <dbReference type="ARBA" id="ARBA00010763"/>
    </source>
</evidence>
<evidence type="ECO:0000313" key="12">
    <source>
        <dbReference type="EMBL" id="ADU50743.1"/>
    </source>
</evidence>
<dbReference type="InterPro" id="IPR001453">
    <property type="entry name" value="MoaB/Mog_dom"/>
</dbReference>
<dbReference type="Proteomes" id="UP000008915">
    <property type="component" value="Chromosome"/>
</dbReference>
<dbReference type="Gene3D" id="3.90.105.10">
    <property type="entry name" value="Molybdopterin biosynthesis moea protein, domain 2"/>
    <property type="match status" value="1"/>
</dbReference>
<dbReference type="eggNOG" id="COG0303">
    <property type="taxonomic scope" value="Bacteria"/>
</dbReference>
<comment type="function">
    <text evidence="1 9">Catalyzes the insertion of molybdate into adenylated molybdopterin with the concomitant release of AMP.</text>
</comment>
<accession>E6SHP6</accession>
<dbReference type="EC" id="2.10.1.1" evidence="4 9"/>
<dbReference type="Pfam" id="PF03453">
    <property type="entry name" value="MoeA_N"/>
    <property type="match status" value="1"/>
</dbReference>
<dbReference type="SUPFAM" id="SSF63867">
    <property type="entry name" value="MoeA C-terminal domain-like"/>
    <property type="match status" value="1"/>
</dbReference>
<evidence type="ECO:0000256" key="4">
    <source>
        <dbReference type="ARBA" id="ARBA00013269"/>
    </source>
</evidence>
<feature type="domain" description="MoaB/Mog" evidence="11">
    <location>
        <begin position="179"/>
        <end position="339"/>
    </location>
</feature>
<keyword evidence="7 9" id="KW-0501">Molybdenum cofactor biosynthesis</keyword>
<dbReference type="EMBL" id="CP002344">
    <property type="protein sequence ID" value="ADU50743.1"/>
    <property type="molecule type" value="Genomic_DNA"/>
</dbReference>
<dbReference type="RefSeq" id="WP_013495048.1">
    <property type="nucleotide sequence ID" value="NC_014831.1"/>
</dbReference>
<sequence length="655" mass="68575">MIGLLEAFRRLMDNVRPLPAEAVPVTAAAGRVAAVTLRAGSDVPGFDRVMMDGFACRAADIATATPTRPVTLRVTGSLAPGHVPQGGPGPGEAWEVATGAALPPGADVVVPVEETRRHGTVVRVLRALPAGRHVAPRGEDVAAGVVLVEEGEVITPAAVQALVAAGVIVVPVRRRPRVLLLSTGDELRPVPAVPVAGPRRTPFAPDQATAIDLPLPAPFVYNSNAVALAAALGEMGLEVEEGGVVPDDPDALRLAFATALEADADVILTTGGVSVGTRDRVPHTWRELRVRRVLGRIDVKPGGPFFAARARGKWILGLSGSPAACWATFQVLVRPFLLRLAGRSLTVRPVVDVVLAEPFPKASGHPRLLWARLGEDGPPYRARVVTGAGGRLTGIADSNGLLWIPAGTPPLPAGARLRALRLDWPEDRDDLDDLLAGADGPEPCKPCPPVPPAQDRASLPDRSLPRAPFPGDLPPAVAVVGLSGSGKTHVIAGLIRRLRARGVRPVAIKHAAHGFDLDRPGTDSQRLAEAGAAAVWLVGPGEGAARLQVPKGGEDAAAPDDPRPWLEAAAFTAWRLEGRPPDLLLVEGFTRSHLPKVLVGRGRDEPVPGGVIARVPERPGEEEIDRLAARLIDLWSLGNDEARPGPAGHRPVDTA</sequence>
<dbReference type="CDD" id="cd00887">
    <property type="entry name" value="MoeA"/>
    <property type="match status" value="1"/>
</dbReference>
<keyword evidence="9" id="KW-0460">Magnesium</keyword>
<comment type="catalytic activity">
    <reaction evidence="8">
        <text>adenylyl-molybdopterin + molybdate = Mo-molybdopterin + AMP + H(+)</text>
        <dbReference type="Rhea" id="RHEA:35047"/>
        <dbReference type="ChEBI" id="CHEBI:15378"/>
        <dbReference type="ChEBI" id="CHEBI:36264"/>
        <dbReference type="ChEBI" id="CHEBI:62727"/>
        <dbReference type="ChEBI" id="CHEBI:71302"/>
        <dbReference type="ChEBI" id="CHEBI:456215"/>
        <dbReference type="EC" id="2.10.1.1"/>
    </reaction>
</comment>
<keyword evidence="9" id="KW-0808">Transferase</keyword>
<name>E6SHP6_THEM7</name>
<keyword evidence="13" id="KW-1185">Reference proteome</keyword>
<dbReference type="Pfam" id="PF03454">
    <property type="entry name" value="MoeA_C"/>
    <property type="match status" value="1"/>
</dbReference>
<dbReference type="SUPFAM" id="SSF52540">
    <property type="entry name" value="P-loop containing nucleoside triphosphate hydrolases"/>
    <property type="match status" value="1"/>
</dbReference>
<dbReference type="Pfam" id="PF03205">
    <property type="entry name" value="MobB"/>
    <property type="match status" value="1"/>
</dbReference>
<dbReference type="Gene3D" id="2.170.190.11">
    <property type="entry name" value="Molybdopterin biosynthesis moea protein, domain 3"/>
    <property type="match status" value="1"/>
</dbReference>
<dbReference type="HOGENOM" id="CLU_418518_0_0_9"/>
<evidence type="ECO:0000313" key="13">
    <source>
        <dbReference type="Proteomes" id="UP000008915"/>
    </source>
</evidence>
<dbReference type="GO" id="GO:0061599">
    <property type="term" value="F:molybdopterin molybdotransferase activity"/>
    <property type="evidence" value="ECO:0007669"/>
    <property type="project" value="UniProtKB-UniRule"/>
</dbReference>
<dbReference type="InterPro" id="IPR036135">
    <property type="entry name" value="MoeA_linker/N_sf"/>
</dbReference>
<evidence type="ECO:0000256" key="6">
    <source>
        <dbReference type="ARBA" id="ARBA00022505"/>
    </source>
</evidence>
<feature type="region of interest" description="Disordered" evidence="10">
    <location>
        <begin position="431"/>
        <end position="462"/>
    </location>
</feature>
<dbReference type="GO" id="GO:0046872">
    <property type="term" value="F:metal ion binding"/>
    <property type="evidence" value="ECO:0007669"/>
    <property type="project" value="UniProtKB-UniRule"/>
</dbReference>
<dbReference type="SMART" id="SM00852">
    <property type="entry name" value="MoCF_biosynth"/>
    <property type="match status" value="1"/>
</dbReference>